<accession>A0A9Q1MS49</accession>
<evidence type="ECO:0000313" key="1">
    <source>
        <dbReference type="EMBL" id="KAJ8567071.1"/>
    </source>
</evidence>
<dbReference type="EMBL" id="JAJAGQ010000003">
    <property type="protein sequence ID" value="KAJ8567071.1"/>
    <property type="molecule type" value="Genomic_DNA"/>
</dbReference>
<proteinExistence type="predicted"/>
<dbReference type="AlphaFoldDB" id="A0A9Q1MS49"/>
<comment type="caution">
    <text evidence="1">The sequence shown here is derived from an EMBL/GenBank/DDBJ whole genome shotgun (WGS) entry which is preliminary data.</text>
</comment>
<evidence type="ECO:0000313" key="2">
    <source>
        <dbReference type="Proteomes" id="UP001152561"/>
    </source>
</evidence>
<reference evidence="2" key="1">
    <citation type="journal article" date="2023" name="Proc. Natl. Acad. Sci. U.S.A.">
        <title>Genomic and structural basis for evolution of tropane alkaloid biosynthesis.</title>
        <authorList>
            <person name="Wanga Y.-J."/>
            <person name="Taina T."/>
            <person name="Yua J.-Y."/>
            <person name="Lia J."/>
            <person name="Xua B."/>
            <person name="Chenc J."/>
            <person name="D'Auriad J.C."/>
            <person name="Huanga J.-P."/>
            <person name="Huanga S.-X."/>
        </authorList>
    </citation>
    <scope>NUCLEOTIDE SEQUENCE [LARGE SCALE GENOMIC DNA]</scope>
    <source>
        <strain evidence="2">cv. KIB-2019</strain>
    </source>
</reference>
<dbReference type="Proteomes" id="UP001152561">
    <property type="component" value="Unassembled WGS sequence"/>
</dbReference>
<gene>
    <name evidence="1" type="ORF">K7X08_019279</name>
</gene>
<organism evidence="1 2">
    <name type="scientific">Anisodus acutangulus</name>
    <dbReference type="NCBI Taxonomy" id="402998"/>
    <lineage>
        <taxon>Eukaryota</taxon>
        <taxon>Viridiplantae</taxon>
        <taxon>Streptophyta</taxon>
        <taxon>Embryophyta</taxon>
        <taxon>Tracheophyta</taxon>
        <taxon>Spermatophyta</taxon>
        <taxon>Magnoliopsida</taxon>
        <taxon>eudicotyledons</taxon>
        <taxon>Gunneridae</taxon>
        <taxon>Pentapetalae</taxon>
        <taxon>asterids</taxon>
        <taxon>lamiids</taxon>
        <taxon>Solanales</taxon>
        <taxon>Solanaceae</taxon>
        <taxon>Solanoideae</taxon>
        <taxon>Hyoscyameae</taxon>
        <taxon>Anisodus</taxon>
    </lineage>
</organism>
<protein>
    <submittedName>
        <fullName evidence="1">Uncharacterized protein</fullName>
    </submittedName>
</protein>
<dbReference type="OrthoDB" id="10552934at2759"/>
<sequence>MSLDRSCPRLQEKVRFTQQMKNALLERLQERVLFTQQMQIRNNLESIRRKNIHQSSMGMYTYQEIMATTSVCWGIRRACLRYGETLPSFCYFSMNVGWFKGGPDVFFVPCVSGVLPELLLLSFLSWCYK</sequence>
<name>A0A9Q1MS49_9SOLA</name>
<keyword evidence="2" id="KW-1185">Reference proteome</keyword>